<dbReference type="Gene3D" id="1.10.472.10">
    <property type="entry name" value="Cyclin-like"/>
    <property type="match status" value="2"/>
</dbReference>
<dbReference type="Pfam" id="PF02984">
    <property type="entry name" value="Cyclin_C"/>
    <property type="match status" value="1"/>
</dbReference>
<keyword evidence="3" id="KW-0131">Cell cycle</keyword>
<dbReference type="CDD" id="cd20528">
    <property type="entry name" value="CYCLIN_CCNJ-like_rpt1"/>
    <property type="match status" value="1"/>
</dbReference>
<dbReference type="InterPro" id="IPR039361">
    <property type="entry name" value="Cyclin"/>
</dbReference>
<organism evidence="7 8">
    <name type="scientific">Drosophila lebanonensis</name>
    <name type="common">Fruit fly</name>
    <name type="synonym">Scaptodrosophila lebanonensis</name>
    <dbReference type="NCBI Taxonomy" id="7225"/>
    <lineage>
        <taxon>Eukaryota</taxon>
        <taxon>Metazoa</taxon>
        <taxon>Ecdysozoa</taxon>
        <taxon>Arthropoda</taxon>
        <taxon>Hexapoda</taxon>
        <taxon>Insecta</taxon>
        <taxon>Pterygota</taxon>
        <taxon>Neoptera</taxon>
        <taxon>Endopterygota</taxon>
        <taxon>Diptera</taxon>
        <taxon>Brachycera</taxon>
        <taxon>Muscomorpha</taxon>
        <taxon>Ephydroidea</taxon>
        <taxon>Drosophilidae</taxon>
        <taxon>Scaptodrosophila</taxon>
    </lineage>
</organism>
<comment type="similarity">
    <text evidence="4">Belongs to the cyclin family.</text>
</comment>
<dbReference type="PANTHER" id="PTHR10177">
    <property type="entry name" value="CYCLINS"/>
    <property type="match status" value="1"/>
</dbReference>
<dbReference type="InterPro" id="IPR036915">
    <property type="entry name" value="Cyclin-like_sf"/>
</dbReference>
<evidence type="ECO:0000313" key="7">
    <source>
        <dbReference type="Proteomes" id="UP000504634"/>
    </source>
</evidence>
<evidence type="ECO:0000259" key="6">
    <source>
        <dbReference type="SMART" id="SM01332"/>
    </source>
</evidence>
<keyword evidence="1" id="KW-0132">Cell division</keyword>
<dbReference type="SUPFAM" id="SSF47954">
    <property type="entry name" value="Cyclin-like"/>
    <property type="match status" value="2"/>
</dbReference>
<dbReference type="InterPro" id="IPR006671">
    <property type="entry name" value="Cyclin_N"/>
</dbReference>
<dbReference type="Proteomes" id="UP000504634">
    <property type="component" value="Unplaced"/>
</dbReference>
<accession>A0A6J2UBR3</accession>
<reference evidence="8" key="1">
    <citation type="submission" date="2025-08" db="UniProtKB">
        <authorList>
            <consortium name="RefSeq"/>
        </authorList>
    </citation>
    <scope>IDENTIFICATION</scope>
    <source>
        <strain evidence="8">11010-0011.00</strain>
        <tissue evidence="8">Whole body</tissue>
    </source>
</reference>
<protein>
    <submittedName>
        <fullName evidence="8">Cyclin-J</fullName>
    </submittedName>
</protein>
<dbReference type="GO" id="GO:0051301">
    <property type="term" value="P:cell division"/>
    <property type="evidence" value="ECO:0007669"/>
    <property type="project" value="UniProtKB-KW"/>
</dbReference>
<proteinExistence type="inferred from homology"/>
<keyword evidence="2 4" id="KW-0195">Cyclin</keyword>
<keyword evidence="7" id="KW-1185">Reference proteome</keyword>
<dbReference type="FunFam" id="1.10.472.10:FF:000010">
    <property type="entry name" value="G1/S-specific cyclin Cln1"/>
    <property type="match status" value="1"/>
</dbReference>
<name>A0A6J2UBR3_DROLE</name>
<dbReference type="GO" id="GO:0019887">
    <property type="term" value="F:protein kinase regulator activity"/>
    <property type="evidence" value="ECO:0007669"/>
    <property type="project" value="UniProtKB-ARBA"/>
</dbReference>
<feature type="domain" description="Cyclin-like" evidence="5">
    <location>
        <begin position="68"/>
        <end position="154"/>
    </location>
</feature>
<evidence type="ECO:0000313" key="8">
    <source>
        <dbReference type="RefSeq" id="XP_030385921.1"/>
    </source>
</evidence>
<dbReference type="Pfam" id="PF00134">
    <property type="entry name" value="Cyclin_N"/>
    <property type="match status" value="1"/>
</dbReference>
<dbReference type="InterPro" id="IPR013763">
    <property type="entry name" value="Cyclin-like_dom"/>
</dbReference>
<evidence type="ECO:0000259" key="5">
    <source>
        <dbReference type="SMART" id="SM00385"/>
    </source>
</evidence>
<dbReference type="SMART" id="SM01332">
    <property type="entry name" value="Cyclin_C"/>
    <property type="match status" value="1"/>
</dbReference>
<dbReference type="CDD" id="cd20529">
    <property type="entry name" value="CYCLIN_CCNJ-like_rpt2"/>
    <property type="match status" value="1"/>
</dbReference>
<evidence type="ECO:0000256" key="4">
    <source>
        <dbReference type="RuleBase" id="RU000383"/>
    </source>
</evidence>
<evidence type="ECO:0000256" key="2">
    <source>
        <dbReference type="ARBA" id="ARBA00023127"/>
    </source>
</evidence>
<dbReference type="GeneID" id="115632809"/>
<dbReference type="GO" id="GO:0051726">
    <property type="term" value="P:regulation of cell cycle"/>
    <property type="evidence" value="ECO:0007669"/>
    <property type="project" value="UniProtKB-ARBA"/>
</dbReference>
<evidence type="ECO:0000256" key="3">
    <source>
        <dbReference type="ARBA" id="ARBA00023306"/>
    </source>
</evidence>
<dbReference type="SMART" id="SM00385">
    <property type="entry name" value="CYCLIN"/>
    <property type="match status" value="1"/>
</dbReference>
<dbReference type="AlphaFoldDB" id="A0A6J2UBR3"/>
<dbReference type="RefSeq" id="XP_030385921.1">
    <property type="nucleotide sequence ID" value="XM_030530061.1"/>
</dbReference>
<sequence length="420" mass="48587">MTEYEEYIYVLKEFKEQHQERLMHRSLTTNLLCEYAQDIFYSMMEQEGRRFPILFMSSHIKDRPHLLQFCETLTKQYSLNRVVLHLAIYYLDRFIDRFTIRQDKLNLVAIVSIHLASQMENSDAYVPRYSDMNSLVNYCYTAFEFKAVERKILCFFDFELIRPTTASFVELFSDSFLTEEDYIAYSQMLVEDNQHVQGRQHAAYASLQQMITYLAELLLRMADYTLRINRFGNVPPSLLAASCIASVRQVSGVPQRWTLYLTDLTSYTEPELQSYADIITIYHYYYSANNPEDQISTPVSQYQPQDELKHWSSPDSGFDDYLSVSHDGAATIIDIQLLGEPIGTVEKNVSVPQDGVATVVDIQILKEPLRIVKRSVSVPQDDVSTVVDIQILSEPVKRKLDTVNDDIGGEQQAAKRQKLN</sequence>
<feature type="domain" description="Cyclin C-terminal" evidence="6">
    <location>
        <begin position="163"/>
        <end position="314"/>
    </location>
</feature>
<dbReference type="InterPro" id="IPR004367">
    <property type="entry name" value="Cyclin_C-dom"/>
</dbReference>
<evidence type="ECO:0000256" key="1">
    <source>
        <dbReference type="ARBA" id="ARBA00022618"/>
    </source>
</evidence>
<dbReference type="CTD" id="38428"/>
<gene>
    <name evidence="8" type="primary">LOC115632809</name>
</gene>
<dbReference type="OrthoDB" id="285802at2759"/>